<proteinExistence type="predicted"/>
<dbReference type="GO" id="GO:0006355">
    <property type="term" value="P:regulation of DNA-templated transcription"/>
    <property type="evidence" value="ECO:0007669"/>
    <property type="project" value="InterPro"/>
</dbReference>
<dbReference type="InterPro" id="IPR036388">
    <property type="entry name" value="WH-like_DNA-bd_sf"/>
</dbReference>
<dbReference type="InterPro" id="IPR016032">
    <property type="entry name" value="Sig_transdc_resp-reg_C-effctor"/>
</dbReference>
<evidence type="ECO:0000313" key="4">
    <source>
        <dbReference type="EMBL" id="ASE40279.2"/>
    </source>
</evidence>
<dbReference type="Gene3D" id="1.10.10.10">
    <property type="entry name" value="Winged helix-like DNA-binding domain superfamily/Winged helix DNA-binding domain"/>
    <property type="match status" value="1"/>
</dbReference>
<keyword evidence="2" id="KW-0472">Membrane</keyword>
<protein>
    <recommendedName>
        <fullName evidence="3">HTH luxR-type domain-containing protein</fullName>
    </recommendedName>
</protein>
<accession>A0A1Z3UAF4</accession>
<dbReference type="KEGG" id="bvc:CEP68_12630"/>
<organism evidence="4 5">
    <name type="scientific">Brevundimonas vesicularis</name>
    <name type="common">Pseudomonas vesicularis</name>
    <dbReference type="NCBI Taxonomy" id="41276"/>
    <lineage>
        <taxon>Bacteria</taxon>
        <taxon>Pseudomonadati</taxon>
        <taxon>Pseudomonadota</taxon>
        <taxon>Alphaproteobacteria</taxon>
        <taxon>Caulobacterales</taxon>
        <taxon>Caulobacteraceae</taxon>
        <taxon>Brevundimonas</taxon>
    </lineage>
</organism>
<dbReference type="CDD" id="cd06170">
    <property type="entry name" value="LuxR_C_like"/>
    <property type="match status" value="1"/>
</dbReference>
<dbReference type="GO" id="GO:0003677">
    <property type="term" value="F:DNA binding"/>
    <property type="evidence" value="ECO:0007669"/>
    <property type="project" value="InterPro"/>
</dbReference>
<dbReference type="InterPro" id="IPR000792">
    <property type="entry name" value="Tscrpt_reg_LuxR_C"/>
</dbReference>
<evidence type="ECO:0000256" key="1">
    <source>
        <dbReference type="SAM" id="MobiDB-lite"/>
    </source>
</evidence>
<feature type="compositionally biased region" description="Polar residues" evidence="1">
    <location>
        <begin position="130"/>
        <end position="139"/>
    </location>
</feature>
<keyword evidence="2" id="KW-1133">Transmembrane helix</keyword>
<gene>
    <name evidence="4" type="ORF">CEP68_12630</name>
</gene>
<dbReference type="Pfam" id="PF00196">
    <property type="entry name" value="GerE"/>
    <property type="match status" value="1"/>
</dbReference>
<dbReference type="SUPFAM" id="SSF46894">
    <property type="entry name" value="C-terminal effector domain of the bipartite response regulators"/>
    <property type="match status" value="1"/>
</dbReference>
<dbReference type="AlphaFoldDB" id="A0A1Z3UAF4"/>
<dbReference type="SMART" id="SM00421">
    <property type="entry name" value="HTH_LUXR"/>
    <property type="match status" value="1"/>
</dbReference>
<keyword evidence="2" id="KW-0812">Transmembrane</keyword>
<evidence type="ECO:0000259" key="3">
    <source>
        <dbReference type="PROSITE" id="PS50043"/>
    </source>
</evidence>
<dbReference type="EMBL" id="CP022048">
    <property type="protein sequence ID" value="ASE40279.2"/>
    <property type="molecule type" value="Genomic_DNA"/>
</dbReference>
<reference evidence="5" key="1">
    <citation type="submission" date="2017-06" db="EMBL/GenBank/DDBJ databases">
        <title>FDA dAtabase for Regulatory Grade micrObial Sequences (FDA-ARGOS): Supporting development and validation of Infectious Disease Dx tests.</title>
        <authorList>
            <person name="Minogue T."/>
            <person name="Wolcott M."/>
            <person name="Wasieloski L."/>
            <person name="Aguilar W."/>
            <person name="Moore D."/>
            <person name="Tallon L."/>
            <person name="Sadzewicz L."/>
            <person name="Sengamalay N."/>
            <person name="Ott S."/>
            <person name="Godinez A."/>
            <person name="Nagaraj S."/>
            <person name="Nadendla S."/>
            <person name="Geyer C."/>
            <person name="Sichtig H."/>
        </authorList>
    </citation>
    <scope>NUCLEOTIDE SEQUENCE [LARGE SCALE GENOMIC DNA]</scope>
    <source>
        <strain evidence="5">FDAARGOS_289</strain>
    </source>
</reference>
<feature type="region of interest" description="Disordered" evidence="1">
    <location>
        <begin position="91"/>
        <end position="145"/>
    </location>
</feature>
<evidence type="ECO:0000256" key="2">
    <source>
        <dbReference type="SAM" id="Phobius"/>
    </source>
</evidence>
<sequence>MLTERERECLRLVHAHHNSKQIDRALGIKPGTVDKHCENAARKLQVESRIAAALALAALEATPSGSHPDALPMASAVAAGLNVAAEGKPHDAYRRHHSASQLARDGSHSNGAGDHGHETHDGPPLGGGNPQASGLSDTGSGHDRDVLHRLGHVGRAVQPVDIGYRQLGSILVVFGVAAAAAWIVIALAGAEQFAFLLQKLRYGG</sequence>
<evidence type="ECO:0000313" key="5">
    <source>
        <dbReference type="Proteomes" id="UP000197050"/>
    </source>
</evidence>
<feature type="domain" description="HTH luxR-type" evidence="3">
    <location>
        <begin position="1"/>
        <end position="60"/>
    </location>
</feature>
<feature type="transmembrane region" description="Helical" evidence="2">
    <location>
        <begin position="167"/>
        <end position="190"/>
    </location>
</feature>
<name>A0A1Z3UAF4_BREVE</name>
<dbReference type="PROSITE" id="PS50043">
    <property type="entry name" value="HTH_LUXR_2"/>
    <property type="match status" value="1"/>
</dbReference>
<dbReference type="Proteomes" id="UP000197050">
    <property type="component" value="Chromosome"/>
</dbReference>